<feature type="domain" description="Methyltransferase type 11" evidence="2">
    <location>
        <begin position="6"/>
        <end position="60"/>
    </location>
</feature>
<dbReference type="EMBL" id="BNDS01000011">
    <property type="protein sequence ID" value="GHH99338.1"/>
    <property type="molecule type" value="Genomic_DNA"/>
</dbReference>
<dbReference type="SUPFAM" id="SSF53335">
    <property type="entry name" value="S-adenosyl-L-methionine-dependent methyltransferases"/>
    <property type="match status" value="1"/>
</dbReference>
<feature type="coiled-coil region" evidence="1">
    <location>
        <begin position="125"/>
        <end position="155"/>
    </location>
</feature>
<keyword evidence="1" id="KW-0175">Coiled coil</keyword>
<dbReference type="InterPro" id="IPR029063">
    <property type="entry name" value="SAM-dependent_MTases_sf"/>
</dbReference>
<dbReference type="InterPro" id="IPR013216">
    <property type="entry name" value="Methyltransf_11"/>
</dbReference>
<reference evidence="3 4" key="1">
    <citation type="journal article" date="2022" name="Int. J. Syst. Evol. Microbiol.">
        <title>Neobacillus kokaensis sp. nov., isolated from soil.</title>
        <authorList>
            <person name="Yuki K."/>
            <person name="Matsubara H."/>
            <person name="Yamaguchi S."/>
        </authorList>
    </citation>
    <scope>NUCLEOTIDE SEQUENCE [LARGE SCALE GENOMIC DNA]</scope>
    <source>
        <strain evidence="3 4">LOB 377</strain>
    </source>
</reference>
<keyword evidence="4" id="KW-1185">Reference proteome</keyword>
<dbReference type="Pfam" id="PF08241">
    <property type="entry name" value="Methyltransf_11"/>
    <property type="match status" value="1"/>
</dbReference>
<dbReference type="Gene3D" id="3.40.50.150">
    <property type="entry name" value="Vaccinia Virus protein VP39"/>
    <property type="match status" value="1"/>
</dbReference>
<accession>A0ABQ3N306</accession>
<evidence type="ECO:0000313" key="3">
    <source>
        <dbReference type="EMBL" id="GHH99338.1"/>
    </source>
</evidence>
<dbReference type="RefSeq" id="WP_223282708.1">
    <property type="nucleotide sequence ID" value="NZ_BNDS01000011.1"/>
</dbReference>
<protein>
    <recommendedName>
        <fullName evidence="2">Methyltransferase type 11 domain-containing protein</fullName>
    </recommendedName>
</protein>
<evidence type="ECO:0000259" key="2">
    <source>
        <dbReference type="Pfam" id="PF08241"/>
    </source>
</evidence>
<evidence type="ECO:0000256" key="1">
    <source>
        <dbReference type="SAM" id="Coils"/>
    </source>
</evidence>
<proteinExistence type="predicted"/>
<dbReference type="Proteomes" id="UP000637074">
    <property type="component" value="Unassembled WGS sequence"/>
</dbReference>
<evidence type="ECO:0000313" key="4">
    <source>
        <dbReference type="Proteomes" id="UP000637074"/>
    </source>
</evidence>
<comment type="caution">
    <text evidence="3">The sequence shown here is derived from an EMBL/GenBank/DDBJ whole genome shotgun (WGS) entry which is preliminary data.</text>
</comment>
<dbReference type="CDD" id="cd02440">
    <property type="entry name" value="AdoMet_MTases"/>
    <property type="match status" value="1"/>
</dbReference>
<gene>
    <name evidence="3" type="ORF">AM1BK_28810</name>
</gene>
<name>A0ABQ3N306_9BACI</name>
<organism evidence="3 4">
    <name type="scientific">Neobacillus kokaensis</name>
    <dbReference type="NCBI Taxonomy" id="2759023"/>
    <lineage>
        <taxon>Bacteria</taxon>
        <taxon>Bacillati</taxon>
        <taxon>Bacillota</taxon>
        <taxon>Bacilli</taxon>
        <taxon>Bacillales</taxon>
        <taxon>Bacillaceae</taxon>
        <taxon>Neobacillus</taxon>
    </lineage>
</organism>
<sequence>MEDNKLTAIVKVEKADMKALPYAEGQFDVVWSEGAIYIIGFENGLKEWRKFLKEKGILVVTELTWIKENPPQEPLDFWNNAYPEADTIEGNIRKAEEHGYKVIDTFVLPESGWWQDYYIPLENRIHILQEKYQHVQEALNQLAEAQMEIDLYRNYSEYYGYVFYLLQKKS</sequence>